<dbReference type="InterPro" id="IPR006134">
    <property type="entry name" value="DNA-dir_DNA_pol_B_multi_dom"/>
</dbReference>
<keyword evidence="5" id="KW-0239">DNA-directed DNA polymerase</keyword>
<evidence type="ECO:0000256" key="3">
    <source>
        <dbReference type="ARBA" id="ARBA00022679"/>
    </source>
</evidence>
<evidence type="ECO:0000256" key="7">
    <source>
        <dbReference type="ARBA" id="ARBA00049244"/>
    </source>
</evidence>
<reference evidence="10" key="1">
    <citation type="journal article" date="2015" name="Nature">
        <title>Complex archaea that bridge the gap between prokaryotes and eukaryotes.</title>
        <authorList>
            <person name="Spang A."/>
            <person name="Saw J.H."/>
            <person name="Jorgensen S.L."/>
            <person name="Zaremba-Niedzwiedzka K."/>
            <person name="Martijn J."/>
            <person name="Lind A.E."/>
            <person name="van Eijk R."/>
            <person name="Schleper C."/>
            <person name="Guy L."/>
            <person name="Ettema T.J."/>
        </authorList>
    </citation>
    <scope>NUCLEOTIDE SEQUENCE</scope>
</reference>
<name>A0A0F9WEE1_9ZZZZ</name>
<dbReference type="Pfam" id="PF03104">
    <property type="entry name" value="DNA_pol_B_exo1"/>
    <property type="match status" value="1"/>
</dbReference>
<dbReference type="InterPro" id="IPR042087">
    <property type="entry name" value="DNA_pol_B_thumb"/>
</dbReference>
<dbReference type="InterPro" id="IPR043502">
    <property type="entry name" value="DNA/RNA_pol_sf"/>
</dbReference>
<dbReference type="SUPFAM" id="SSF53098">
    <property type="entry name" value="Ribonuclease H-like"/>
    <property type="match status" value="1"/>
</dbReference>
<feature type="domain" description="DNA-directed DNA polymerase family B exonuclease" evidence="9">
    <location>
        <begin position="209"/>
        <end position="367"/>
    </location>
</feature>
<feature type="domain" description="DNA-directed DNA polymerase family B multifunctional" evidence="8">
    <location>
        <begin position="974"/>
        <end position="1093"/>
    </location>
</feature>
<accession>A0A0F9WEE1</accession>
<dbReference type="InterPro" id="IPR023211">
    <property type="entry name" value="DNA_pol_palm_dom_sf"/>
</dbReference>
<proteinExistence type="inferred from homology"/>
<evidence type="ECO:0000256" key="2">
    <source>
        <dbReference type="ARBA" id="ARBA00012417"/>
    </source>
</evidence>
<dbReference type="Gene3D" id="1.10.132.60">
    <property type="entry name" value="DNA polymerase family B, C-terminal domain"/>
    <property type="match status" value="1"/>
</dbReference>
<comment type="catalytic activity">
    <reaction evidence="7">
        <text>DNA(n) + a 2'-deoxyribonucleoside 5'-triphosphate = DNA(n+1) + diphosphate</text>
        <dbReference type="Rhea" id="RHEA:22508"/>
        <dbReference type="Rhea" id="RHEA-COMP:17339"/>
        <dbReference type="Rhea" id="RHEA-COMP:17340"/>
        <dbReference type="ChEBI" id="CHEBI:33019"/>
        <dbReference type="ChEBI" id="CHEBI:61560"/>
        <dbReference type="ChEBI" id="CHEBI:173112"/>
        <dbReference type="EC" id="2.7.7.7"/>
    </reaction>
</comment>
<dbReference type="Gene3D" id="3.90.1600.10">
    <property type="entry name" value="Palm domain of DNA polymerase"/>
    <property type="match status" value="2"/>
</dbReference>
<keyword evidence="6" id="KW-0238">DNA-binding</keyword>
<evidence type="ECO:0000256" key="4">
    <source>
        <dbReference type="ARBA" id="ARBA00022695"/>
    </source>
</evidence>
<dbReference type="PANTHER" id="PTHR10322">
    <property type="entry name" value="DNA POLYMERASE CATALYTIC SUBUNIT"/>
    <property type="match status" value="1"/>
</dbReference>
<dbReference type="Gene3D" id="1.10.287.690">
    <property type="entry name" value="Helix hairpin bin"/>
    <property type="match status" value="1"/>
</dbReference>
<gene>
    <name evidence="10" type="ORF">LCGC14_0368300</name>
</gene>
<dbReference type="PROSITE" id="PS50818">
    <property type="entry name" value="INTEIN_C_TER"/>
    <property type="match status" value="1"/>
</dbReference>
<evidence type="ECO:0000259" key="9">
    <source>
        <dbReference type="Pfam" id="PF03104"/>
    </source>
</evidence>
<evidence type="ECO:0000259" key="8">
    <source>
        <dbReference type="Pfam" id="PF00136"/>
    </source>
</evidence>
<dbReference type="InterPro" id="IPR012337">
    <property type="entry name" value="RNaseH-like_sf"/>
</dbReference>
<protein>
    <recommendedName>
        <fullName evidence="2">DNA-directed DNA polymerase</fullName>
        <ecNumber evidence="2">2.7.7.7</ecNumber>
    </recommendedName>
</protein>
<evidence type="ECO:0000256" key="6">
    <source>
        <dbReference type="ARBA" id="ARBA00023125"/>
    </source>
</evidence>
<keyword evidence="3" id="KW-0808">Transferase</keyword>
<dbReference type="InterPro" id="IPR006133">
    <property type="entry name" value="DNA-dir_DNA_pol_B_exonuc"/>
</dbReference>
<dbReference type="AlphaFoldDB" id="A0A0F9WEE1"/>
<evidence type="ECO:0000313" key="10">
    <source>
        <dbReference type="EMBL" id="KKN76633.1"/>
    </source>
</evidence>
<dbReference type="PANTHER" id="PTHR10322:SF20">
    <property type="entry name" value="DNA POLYMERASE 1"/>
    <property type="match status" value="1"/>
</dbReference>
<dbReference type="SUPFAM" id="SSF51294">
    <property type="entry name" value="Hedgehog/intein (Hint) domain"/>
    <property type="match status" value="1"/>
</dbReference>
<dbReference type="GO" id="GO:0000166">
    <property type="term" value="F:nucleotide binding"/>
    <property type="evidence" value="ECO:0007669"/>
    <property type="project" value="InterPro"/>
</dbReference>
<dbReference type="InterPro" id="IPR036397">
    <property type="entry name" value="RNaseH_sf"/>
</dbReference>
<dbReference type="SMART" id="SM00486">
    <property type="entry name" value="POLBc"/>
    <property type="match status" value="1"/>
</dbReference>
<comment type="similarity">
    <text evidence="1">Belongs to the DNA polymerase type-B family.</text>
</comment>
<dbReference type="InterPro" id="IPR050240">
    <property type="entry name" value="DNA_pol_type-B"/>
</dbReference>
<comment type="caution">
    <text evidence="10">The sequence shown here is derived from an EMBL/GenBank/DDBJ whole genome shotgun (WGS) entry which is preliminary data.</text>
</comment>
<dbReference type="Pfam" id="PF00136">
    <property type="entry name" value="DNA_pol_B"/>
    <property type="match status" value="2"/>
</dbReference>
<feature type="domain" description="DNA-directed DNA polymerase family B multifunctional" evidence="8">
    <location>
        <begin position="476"/>
        <end position="627"/>
    </location>
</feature>
<dbReference type="InterPro" id="IPR036844">
    <property type="entry name" value="Hint_dom_sf"/>
</dbReference>
<dbReference type="InterPro" id="IPR030934">
    <property type="entry name" value="Intein_C"/>
</dbReference>
<evidence type="ECO:0000256" key="5">
    <source>
        <dbReference type="ARBA" id="ARBA00022932"/>
    </source>
</evidence>
<dbReference type="Gene3D" id="3.30.342.10">
    <property type="entry name" value="DNA Polymerase, chain B, domain 1"/>
    <property type="match status" value="1"/>
</dbReference>
<dbReference type="GO" id="GO:0006261">
    <property type="term" value="P:DNA-templated DNA replication"/>
    <property type="evidence" value="ECO:0007669"/>
    <property type="project" value="TreeGrafter"/>
</dbReference>
<evidence type="ECO:0000256" key="1">
    <source>
        <dbReference type="ARBA" id="ARBA00005755"/>
    </source>
</evidence>
<dbReference type="GO" id="GO:0003887">
    <property type="term" value="F:DNA-directed DNA polymerase activity"/>
    <property type="evidence" value="ECO:0007669"/>
    <property type="project" value="UniProtKB-KW"/>
</dbReference>
<dbReference type="EC" id="2.7.7.7" evidence="2"/>
<dbReference type="GO" id="GO:0003677">
    <property type="term" value="F:DNA binding"/>
    <property type="evidence" value="ECO:0007669"/>
    <property type="project" value="UniProtKB-KW"/>
</dbReference>
<dbReference type="InterPro" id="IPR006172">
    <property type="entry name" value="DNA-dir_DNA_pol_B"/>
</dbReference>
<keyword evidence="4" id="KW-0548">Nucleotidyltransferase</keyword>
<dbReference type="EMBL" id="LAZR01000292">
    <property type="protein sequence ID" value="KKN76633.1"/>
    <property type="molecule type" value="Genomic_DNA"/>
</dbReference>
<dbReference type="Gene3D" id="3.30.420.10">
    <property type="entry name" value="Ribonuclease H-like superfamily/Ribonuclease H"/>
    <property type="match status" value="1"/>
</dbReference>
<sequence>MLKSIERIKPEDEFFSNPDEIFWLIGTAYSNTHVHYLIFLSEDGNERRYRVSDVYPYFYLKEPESSSVDILEHIAYEGMSKYVREVVPVMKLNPTTGNDEKLHKIIARSPINVSNRYKPKTALSSIFSSENLFNNHVSYFHIILNEKGFIMGMPYTFKNGKPAPYMDGINKVSSDYEKVFARMDKEDLSMGTLNMEMIHAAMPDFSKMIAVIDIEIKANMGESMDAELAEVPITSISVTYKDNDENIETIVFVLNDEALENKPTSLREKFNDGSFITYEFNDERTLLEASISFINSLNQKIVLTYNGDSFDIPYISRRLELYSLNLGVKGYKLSDAGQFSRWYKKWDGKYLVDLYQYFQNNNIRTGAYLSEYENLKLDTIAEIILGKQKYQYEGRIEDMGMAELAFYNAKDTQLTFDLATHDDNFPSFILFFIMRFGNLTLENANRKGVTAWWSGYEYRHLDKLGYYHPNDSMVERGTEHSLKGGTVLNETQGLHYNVDVFDFSSLYPTMVIEHNICYSTMNCSHEECLENKYVVQNKEIHICTKRRGFIPSALSFLRNARIEIYKPKSEHSRYYAQLSQFVKIFMNACFGAMANQGFAFMSLLAAMTITQTGRDSLFTLTELIKEEGGEVIYGDSIMGTEAVVVRFADDEPPMILSIQELWDMAHEKGYQIVYRADGKEQLVVQGLRVWDGKGWNRVYKLIRHFTIKTIYRTATGKGAVDTTEDHSLVDDEGHEFKPEHISSRGKEPVSSQFILPSKRLSYTDDISATLLLFLFSMCGTASGTYTGYPSQRTVALHFSPKIKDIAQKLWWEAKPAAAAFGAKHKLYSTKKEKLVIKFSNHTQLWAFVRRNLYIKNQKIKPLPSVLSLPEHYLETIYGMLKDYYYNFDEKTKQDRWTIKSSSEMVLFTALANRFKEEMTVVPQPKGKIYQIKRTSDMKRRATVSITRILPDYVYDMETEDGTFMAGNILCHNTDSVFVIGANEDAHKRISEKMGIEVENEGHWEMMLQYMKKNYILINENKKKVKGLRGKKKDVPKFIRKVFADTIEVLNPNMDKKEILDLFINAVIDGKTKLRSGDFEIDDLRRVQTLSKDIHPSDSFGNKCGCGQCYRANTPIVTATKNIMEDLEAAGKDPLFIRSFGRKGVIIEYVRVKDTWKHVANLTKGDIDIDYYEDVFHKVFTQLTEPLGYDLVEYLKSMNQSSLNEWFD</sequence>
<dbReference type="SUPFAM" id="SSF56672">
    <property type="entry name" value="DNA/RNA polymerases"/>
    <property type="match status" value="1"/>
</dbReference>
<organism evidence="10">
    <name type="scientific">marine sediment metagenome</name>
    <dbReference type="NCBI Taxonomy" id="412755"/>
    <lineage>
        <taxon>unclassified sequences</taxon>
        <taxon>metagenomes</taxon>
        <taxon>ecological metagenomes</taxon>
    </lineage>
</organism>